<dbReference type="STRING" id="320778.ABT57_12540"/>
<name>A0A0J1K2K1_9GAMM</name>
<protein>
    <recommendedName>
        <fullName evidence="1">AAA+ ATPase domain-containing protein</fullName>
    </recommendedName>
</protein>
<sequence>MSIQGFDRKNFLTALHEVLSAANPIDDINHLFGRAKQVDDIEMALHAKGRHAFIYGDRGVGKTSLAHSVAYLIQSSDNKPILVSGEPTSTLASITRVILAYAKANVEFSKYSKKLKVGPSFMQYEHTSEVNGKHSDFEIVDTTTAAMALNSLSEWHSDTPVIVLDEFDQITESVRGEFGILLKQLGDMGSKVKIIFTGIGDSLNDLLAGHLSSSRQLHQVKLDVLPWDGRYAIINTAFERFGVKIPDDIRYKIAGLSDGFPSYVHLLCEMLLKEAFRADVIVSQVTHEHFIAALNEAIESVAETLRNSYDKATLGRSEHFHHILWAMADSADLIREYSHIYFSYKNIMETLDTRTRRDLEVGTVERLGIHVLDEVKFKREFNKLKQENFGSIVENALGTRRGWFKFSENIIRGFVRMVAEGKSITLDFKRNYTAMTASSRVVSQKSSYSPLTPIEHQVEKSRQRTS</sequence>
<evidence type="ECO:0000313" key="3">
    <source>
        <dbReference type="Proteomes" id="UP000035909"/>
    </source>
</evidence>
<dbReference type="Proteomes" id="UP000035909">
    <property type="component" value="Unassembled WGS sequence"/>
</dbReference>
<organism evidence="2 3">
    <name type="scientific">Photobacterium ganghwense</name>
    <dbReference type="NCBI Taxonomy" id="320778"/>
    <lineage>
        <taxon>Bacteria</taxon>
        <taxon>Pseudomonadati</taxon>
        <taxon>Pseudomonadota</taxon>
        <taxon>Gammaproteobacteria</taxon>
        <taxon>Vibrionales</taxon>
        <taxon>Vibrionaceae</taxon>
        <taxon>Photobacterium</taxon>
    </lineage>
</organism>
<dbReference type="InterPro" id="IPR041664">
    <property type="entry name" value="AAA_16"/>
</dbReference>
<dbReference type="RefSeq" id="WP_047885579.1">
    <property type="nucleotide sequence ID" value="NZ_LDOU01000013.1"/>
</dbReference>
<dbReference type="OrthoDB" id="1489171at2"/>
<reference evidence="2 3" key="1">
    <citation type="submission" date="2015-05" db="EMBL/GenBank/DDBJ databases">
        <title>Photobacterium galathea sp. nov.</title>
        <authorList>
            <person name="Machado H."/>
            <person name="Gram L."/>
        </authorList>
    </citation>
    <scope>NUCLEOTIDE SEQUENCE [LARGE SCALE GENOMIC DNA]</scope>
    <source>
        <strain evidence="2 3">DSM 22954</strain>
    </source>
</reference>
<comment type="caution">
    <text evidence="2">The sequence shown here is derived from an EMBL/GenBank/DDBJ whole genome shotgun (WGS) entry which is preliminary data.</text>
</comment>
<evidence type="ECO:0000259" key="1">
    <source>
        <dbReference type="SMART" id="SM00382"/>
    </source>
</evidence>
<dbReference type="PANTHER" id="PTHR34301:SF8">
    <property type="entry name" value="ATPASE DOMAIN-CONTAINING PROTEIN"/>
    <property type="match status" value="1"/>
</dbReference>
<dbReference type="SMART" id="SM00382">
    <property type="entry name" value="AAA"/>
    <property type="match status" value="1"/>
</dbReference>
<proteinExistence type="predicted"/>
<dbReference type="PANTHER" id="PTHR34301">
    <property type="entry name" value="DNA-BINDING PROTEIN-RELATED"/>
    <property type="match status" value="1"/>
</dbReference>
<feature type="domain" description="AAA+ ATPase" evidence="1">
    <location>
        <begin position="48"/>
        <end position="223"/>
    </location>
</feature>
<dbReference type="Pfam" id="PF13191">
    <property type="entry name" value="AAA_16"/>
    <property type="match status" value="1"/>
</dbReference>
<keyword evidence="3" id="KW-1185">Reference proteome</keyword>
<dbReference type="PATRIC" id="fig|320778.3.peg.2736"/>
<evidence type="ECO:0000313" key="2">
    <source>
        <dbReference type="EMBL" id="KLV08652.1"/>
    </source>
</evidence>
<dbReference type="EMBL" id="LDOU01000013">
    <property type="protein sequence ID" value="KLV08652.1"/>
    <property type="molecule type" value="Genomic_DNA"/>
</dbReference>
<gene>
    <name evidence="2" type="ORF">ABT57_12540</name>
</gene>
<dbReference type="SUPFAM" id="SSF52540">
    <property type="entry name" value="P-loop containing nucleoside triphosphate hydrolases"/>
    <property type="match status" value="1"/>
</dbReference>
<dbReference type="InterPro" id="IPR027417">
    <property type="entry name" value="P-loop_NTPase"/>
</dbReference>
<dbReference type="InterPro" id="IPR003593">
    <property type="entry name" value="AAA+_ATPase"/>
</dbReference>
<dbReference type="Gene3D" id="3.40.50.300">
    <property type="entry name" value="P-loop containing nucleotide triphosphate hydrolases"/>
    <property type="match status" value="1"/>
</dbReference>
<dbReference type="AlphaFoldDB" id="A0A0J1K2K1"/>
<accession>A0A0J1K2K1</accession>